<proteinExistence type="predicted"/>
<sequence>MLHPPEDARRSVACRAADAPYGALLLTRTGLGVCITPLQSLVDLISLVGVDKENKLGDYLRARRDMTMPGDVGYPDDGSRRVPGLRRDEVALLAGVSTDYYIRLEQGRERHPSEQVLQAIARALRLDDAAAAHLFRLGLPALAPSVAPATAVSPHLLRLLDSMSDVPAFVVGPSQDVLAANALAQELYSGFARYDNLLRMIFLDPYARDFHGDWDKAARIAVNNLRASSARFPDDERIARVIGELSVRSPAFTTLWARYEIRPRTQEDKHFRHPQVGELHLHFEALAVTSAPGQHLSVYSAEPGSASSDGLVLLRRLAEQRAARNTVSEEGDLHS</sequence>
<name>A0A917P379_9ACTN</name>
<dbReference type="SMART" id="SM00530">
    <property type="entry name" value="HTH_XRE"/>
    <property type="match status" value="1"/>
</dbReference>
<reference evidence="2" key="1">
    <citation type="journal article" date="2014" name="Int. J. Syst. Evol. Microbiol.">
        <title>Complete genome sequence of Corynebacterium casei LMG S-19264T (=DSM 44701T), isolated from a smear-ripened cheese.</title>
        <authorList>
            <consortium name="US DOE Joint Genome Institute (JGI-PGF)"/>
            <person name="Walter F."/>
            <person name="Albersmeier A."/>
            <person name="Kalinowski J."/>
            <person name="Ruckert C."/>
        </authorList>
    </citation>
    <scope>NUCLEOTIDE SEQUENCE</scope>
    <source>
        <strain evidence="2">JCM 3086</strain>
    </source>
</reference>
<dbReference type="Proteomes" id="UP000657574">
    <property type="component" value="Unassembled WGS sequence"/>
</dbReference>
<dbReference type="InterPro" id="IPR010982">
    <property type="entry name" value="Lambda_DNA-bd_dom_sf"/>
</dbReference>
<dbReference type="InterPro" id="IPR041413">
    <property type="entry name" value="MLTR_LBD"/>
</dbReference>
<dbReference type="PROSITE" id="PS50943">
    <property type="entry name" value="HTH_CROC1"/>
    <property type="match status" value="1"/>
</dbReference>
<dbReference type="Gene3D" id="3.30.450.180">
    <property type="match status" value="1"/>
</dbReference>
<dbReference type="GO" id="GO:0003677">
    <property type="term" value="F:DNA binding"/>
    <property type="evidence" value="ECO:0007669"/>
    <property type="project" value="InterPro"/>
</dbReference>
<comment type="caution">
    <text evidence="2">The sequence shown here is derived from an EMBL/GenBank/DDBJ whole genome shotgun (WGS) entry which is preliminary data.</text>
</comment>
<dbReference type="EMBL" id="BMQA01000059">
    <property type="protein sequence ID" value="GGJ59169.1"/>
    <property type="molecule type" value="Genomic_DNA"/>
</dbReference>
<dbReference type="Gene3D" id="1.10.260.40">
    <property type="entry name" value="lambda repressor-like DNA-binding domains"/>
    <property type="match status" value="1"/>
</dbReference>
<dbReference type="PANTHER" id="PTHR35010:SF2">
    <property type="entry name" value="BLL4672 PROTEIN"/>
    <property type="match status" value="1"/>
</dbReference>
<evidence type="ECO:0000313" key="3">
    <source>
        <dbReference type="Proteomes" id="UP000657574"/>
    </source>
</evidence>
<organism evidence="2 3">
    <name type="scientific">Streptomyces brasiliensis</name>
    <dbReference type="NCBI Taxonomy" id="1954"/>
    <lineage>
        <taxon>Bacteria</taxon>
        <taxon>Bacillati</taxon>
        <taxon>Actinomycetota</taxon>
        <taxon>Actinomycetes</taxon>
        <taxon>Kitasatosporales</taxon>
        <taxon>Streptomycetaceae</taxon>
        <taxon>Streptomyces</taxon>
    </lineage>
</organism>
<dbReference type="AlphaFoldDB" id="A0A917P379"/>
<gene>
    <name evidence="2" type="ORF">GCM10010121_082340</name>
</gene>
<dbReference type="PANTHER" id="PTHR35010">
    <property type="entry name" value="BLL4672 PROTEIN-RELATED"/>
    <property type="match status" value="1"/>
</dbReference>
<dbReference type="CDD" id="cd00093">
    <property type="entry name" value="HTH_XRE"/>
    <property type="match status" value="1"/>
</dbReference>
<evidence type="ECO:0000259" key="1">
    <source>
        <dbReference type="PROSITE" id="PS50943"/>
    </source>
</evidence>
<evidence type="ECO:0000313" key="2">
    <source>
        <dbReference type="EMBL" id="GGJ59169.1"/>
    </source>
</evidence>
<dbReference type="Pfam" id="PF17765">
    <property type="entry name" value="MLTR_LBD"/>
    <property type="match status" value="1"/>
</dbReference>
<reference evidence="2" key="2">
    <citation type="submission" date="2020-09" db="EMBL/GenBank/DDBJ databases">
        <authorList>
            <person name="Sun Q."/>
            <person name="Ohkuma M."/>
        </authorList>
    </citation>
    <scope>NUCLEOTIDE SEQUENCE</scope>
    <source>
        <strain evidence="2">JCM 3086</strain>
    </source>
</reference>
<keyword evidence="3" id="KW-1185">Reference proteome</keyword>
<dbReference type="InterPro" id="IPR001387">
    <property type="entry name" value="Cro/C1-type_HTH"/>
</dbReference>
<dbReference type="SUPFAM" id="SSF47413">
    <property type="entry name" value="lambda repressor-like DNA-binding domains"/>
    <property type="match status" value="1"/>
</dbReference>
<protein>
    <submittedName>
        <fullName evidence="2">Transcriptional regulator</fullName>
    </submittedName>
</protein>
<dbReference type="Pfam" id="PF13560">
    <property type="entry name" value="HTH_31"/>
    <property type="match status" value="1"/>
</dbReference>
<accession>A0A917P379</accession>
<feature type="domain" description="HTH cro/C1-type" evidence="1">
    <location>
        <begin position="84"/>
        <end position="131"/>
    </location>
</feature>